<keyword evidence="2 12" id="KW-0444">Lipid biosynthesis</keyword>
<keyword evidence="5 12" id="KW-0276">Fatty acid metabolism</keyword>
<accession>A0A0C3C886</accession>
<dbReference type="GO" id="GO:0005789">
    <property type="term" value="C:endoplasmic reticulum membrane"/>
    <property type="evidence" value="ECO:0007669"/>
    <property type="project" value="UniProtKB-SubCell"/>
</dbReference>
<sequence length="349" mass="37818">MCKLANSTHPVMDVSQIKNMAFSLVRDQPYIAAFLLALGFVRVGCTIYQTLSVLFQTFILPGTSLTRFGARKGAWAVVTGATDGIGKEFASQLAKSGFNIILVARNQDLLSQSAAEIENKYKVSTATHSIDFSKSDEGAYARFSALCEGRDIGVLVNNVGKSHAMPAYFVDTPQDEITDIVAINVNATLRVTYAILPGMVKRKRGLILNIGSFAGSVPSPMLATYSGTKAFLSTFTSALAEEVAKDNIMVEHVNTYFVVSKLSKIRKPSMMIPQPGTFVRSVLSKVGLACGAAYSGRPNTSTPFWSHSLLDYIITLVGVPSLFISYTHGLHKSIRKRALNKAAREAKQD</sequence>
<comment type="similarity">
    <text evidence="12 13">Belongs to the short-chain dehydrogenases/reductases (SDR) family.</text>
</comment>
<feature type="binding site" evidence="12">
    <location>
        <position position="212"/>
    </location>
    <ligand>
        <name>substrate</name>
    </ligand>
</feature>
<dbReference type="GO" id="GO:0030497">
    <property type="term" value="P:fatty acid elongation"/>
    <property type="evidence" value="ECO:0007669"/>
    <property type="project" value="UniProtKB-UniRule"/>
</dbReference>
<proteinExistence type="inferred from homology"/>
<name>A0A0C3C886_HEBCY</name>
<evidence type="ECO:0000313" key="16">
    <source>
        <dbReference type="Proteomes" id="UP000053424"/>
    </source>
</evidence>
<feature type="transmembrane region" description="Helical" evidence="14">
    <location>
        <begin position="30"/>
        <end position="51"/>
    </location>
</feature>
<reference evidence="16" key="2">
    <citation type="submission" date="2015-01" db="EMBL/GenBank/DDBJ databases">
        <title>Evolutionary Origins and Diversification of the Mycorrhizal Mutualists.</title>
        <authorList>
            <consortium name="DOE Joint Genome Institute"/>
            <consortium name="Mycorrhizal Genomics Consortium"/>
            <person name="Kohler A."/>
            <person name="Kuo A."/>
            <person name="Nagy L.G."/>
            <person name="Floudas D."/>
            <person name="Copeland A."/>
            <person name="Barry K.W."/>
            <person name="Cichocki N."/>
            <person name="Veneault-Fourrey C."/>
            <person name="LaButti K."/>
            <person name="Lindquist E.A."/>
            <person name="Lipzen A."/>
            <person name="Lundell T."/>
            <person name="Morin E."/>
            <person name="Murat C."/>
            <person name="Riley R."/>
            <person name="Ohm R."/>
            <person name="Sun H."/>
            <person name="Tunlid A."/>
            <person name="Henrissat B."/>
            <person name="Grigoriev I.V."/>
            <person name="Hibbett D.S."/>
            <person name="Martin F."/>
        </authorList>
    </citation>
    <scope>NUCLEOTIDE SEQUENCE [LARGE SCALE GENOMIC DNA]</scope>
    <source>
        <strain evidence="16">h7</strain>
    </source>
</reference>
<evidence type="ECO:0000256" key="5">
    <source>
        <dbReference type="ARBA" id="ARBA00022832"/>
    </source>
</evidence>
<protein>
    <recommendedName>
        <fullName evidence="12">Very-long-chain 3-oxoacyl-CoA reductase</fullName>
        <ecNumber evidence="12">1.1.1.330</ecNumber>
    </recommendedName>
    <alternativeName>
        <fullName evidence="12">3-ketoacyl-CoA reductase</fullName>
        <shortName evidence="12">3-ketoreductase</shortName>
        <shortName evidence="12">KAR</shortName>
    </alternativeName>
    <alternativeName>
        <fullName evidence="12">Microsomal beta-keto-reductase</fullName>
    </alternativeName>
</protein>
<reference evidence="15 16" key="1">
    <citation type="submission" date="2014-04" db="EMBL/GenBank/DDBJ databases">
        <authorList>
            <consortium name="DOE Joint Genome Institute"/>
            <person name="Kuo A."/>
            <person name="Gay G."/>
            <person name="Dore J."/>
            <person name="Kohler A."/>
            <person name="Nagy L.G."/>
            <person name="Floudas D."/>
            <person name="Copeland A."/>
            <person name="Barry K.W."/>
            <person name="Cichocki N."/>
            <person name="Veneault-Fourrey C."/>
            <person name="LaButti K."/>
            <person name="Lindquist E.A."/>
            <person name="Lipzen A."/>
            <person name="Lundell T."/>
            <person name="Morin E."/>
            <person name="Murat C."/>
            <person name="Sun H."/>
            <person name="Tunlid A."/>
            <person name="Henrissat B."/>
            <person name="Grigoriev I.V."/>
            <person name="Hibbett D.S."/>
            <person name="Martin F."/>
            <person name="Nordberg H.P."/>
            <person name="Cantor M.N."/>
            <person name="Hua S.X."/>
        </authorList>
    </citation>
    <scope>NUCLEOTIDE SEQUENCE [LARGE SCALE GENOMIC DNA]</scope>
    <source>
        <strain evidence="16">h7</strain>
    </source>
</reference>
<dbReference type="Proteomes" id="UP000053424">
    <property type="component" value="Unassembled WGS sequence"/>
</dbReference>
<dbReference type="PROSITE" id="PS00061">
    <property type="entry name" value="ADH_SHORT"/>
    <property type="match status" value="1"/>
</dbReference>
<dbReference type="GO" id="GO:0141040">
    <property type="term" value="F:very-long-chain 3-oxoacyl-CoA reductase activity"/>
    <property type="evidence" value="ECO:0007669"/>
    <property type="project" value="UniProtKB-EC"/>
</dbReference>
<evidence type="ECO:0000256" key="2">
    <source>
        <dbReference type="ARBA" id="ARBA00022516"/>
    </source>
</evidence>
<dbReference type="Gene3D" id="3.40.50.720">
    <property type="entry name" value="NAD(P)-binding Rossmann-like Domain"/>
    <property type="match status" value="1"/>
</dbReference>
<feature type="active site" description="Proton acceptor" evidence="12">
    <location>
        <position position="225"/>
    </location>
</feature>
<gene>
    <name evidence="15" type="ORF">M413DRAFT_441697</name>
</gene>
<dbReference type="InterPro" id="IPR002347">
    <property type="entry name" value="SDR_fam"/>
</dbReference>
<dbReference type="PRINTS" id="PR00080">
    <property type="entry name" value="SDRFAMILY"/>
</dbReference>
<evidence type="ECO:0000256" key="11">
    <source>
        <dbReference type="ARBA" id="ARBA00023160"/>
    </source>
</evidence>
<organism evidence="15 16">
    <name type="scientific">Hebeloma cylindrosporum</name>
    <dbReference type="NCBI Taxonomy" id="76867"/>
    <lineage>
        <taxon>Eukaryota</taxon>
        <taxon>Fungi</taxon>
        <taxon>Dikarya</taxon>
        <taxon>Basidiomycota</taxon>
        <taxon>Agaricomycotina</taxon>
        <taxon>Agaricomycetes</taxon>
        <taxon>Agaricomycetidae</taxon>
        <taxon>Agaricales</taxon>
        <taxon>Agaricineae</taxon>
        <taxon>Hymenogastraceae</taxon>
        <taxon>Hebeloma</taxon>
    </lineage>
</organism>
<evidence type="ECO:0000256" key="8">
    <source>
        <dbReference type="ARBA" id="ARBA00023002"/>
    </source>
</evidence>
<dbReference type="OrthoDB" id="5545019at2759"/>
<dbReference type="HOGENOM" id="CLU_010194_38_0_1"/>
<dbReference type="InterPro" id="IPR020904">
    <property type="entry name" value="Sc_DH/Rdtase_CS"/>
</dbReference>
<evidence type="ECO:0000256" key="7">
    <source>
        <dbReference type="ARBA" id="ARBA00022989"/>
    </source>
</evidence>
<evidence type="ECO:0000256" key="9">
    <source>
        <dbReference type="ARBA" id="ARBA00023098"/>
    </source>
</evidence>
<dbReference type="AlphaFoldDB" id="A0A0C3C886"/>
<evidence type="ECO:0000313" key="15">
    <source>
        <dbReference type="EMBL" id="KIM45050.1"/>
    </source>
</evidence>
<dbReference type="EC" id="1.1.1.330" evidence="12"/>
<evidence type="ECO:0000256" key="13">
    <source>
        <dbReference type="RuleBase" id="RU000363"/>
    </source>
</evidence>
<evidence type="ECO:0000256" key="12">
    <source>
        <dbReference type="HAMAP-Rule" id="MF_03107"/>
    </source>
</evidence>
<dbReference type="GO" id="GO:0045703">
    <property type="term" value="F:ketoreductase activity"/>
    <property type="evidence" value="ECO:0007669"/>
    <property type="project" value="UniProtKB-UniRule"/>
</dbReference>
<dbReference type="PANTHER" id="PTHR43086:SF2">
    <property type="entry name" value="HYDROXYSTEROID DEHYDROGENASE-LIKE PROTEIN 1"/>
    <property type="match status" value="1"/>
</dbReference>
<dbReference type="PANTHER" id="PTHR43086">
    <property type="entry name" value="VERY-LONG-CHAIN 3-OXOOACYL-COA REDUCTASE"/>
    <property type="match status" value="1"/>
</dbReference>
<dbReference type="CDD" id="cd05356">
    <property type="entry name" value="17beta-HSD1_like_SDR_c"/>
    <property type="match status" value="1"/>
</dbReference>
<dbReference type="STRING" id="686832.A0A0C3C886"/>
<keyword evidence="9 12" id="KW-0443">Lipid metabolism</keyword>
<keyword evidence="11 12" id="KW-0275">Fatty acid biosynthesis</keyword>
<dbReference type="FunFam" id="3.40.50.720:FF:000137">
    <property type="entry name" value="Hydroxysteroid (17-beta) dehydrogenase 3"/>
    <property type="match status" value="1"/>
</dbReference>
<keyword evidence="4 12" id="KW-0256">Endoplasmic reticulum</keyword>
<evidence type="ECO:0000256" key="10">
    <source>
        <dbReference type="ARBA" id="ARBA00023136"/>
    </source>
</evidence>
<evidence type="ECO:0000256" key="1">
    <source>
        <dbReference type="ARBA" id="ARBA00005194"/>
    </source>
</evidence>
<dbReference type="EMBL" id="KN831772">
    <property type="protein sequence ID" value="KIM45050.1"/>
    <property type="molecule type" value="Genomic_DNA"/>
</dbReference>
<dbReference type="SUPFAM" id="SSF51735">
    <property type="entry name" value="NAD(P)-binding Rossmann-fold domains"/>
    <property type="match status" value="1"/>
</dbReference>
<dbReference type="PIRSF" id="PIRSF000126">
    <property type="entry name" value="11-beta-HSD1"/>
    <property type="match status" value="1"/>
</dbReference>
<evidence type="ECO:0000256" key="4">
    <source>
        <dbReference type="ARBA" id="ARBA00022824"/>
    </source>
</evidence>
<dbReference type="InterPro" id="IPR036291">
    <property type="entry name" value="NAD(P)-bd_dom_sf"/>
</dbReference>
<keyword evidence="10 12" id="KW-0472">Membrane</keyword>
<keyword evidence="6 12" id="KW-0521">NADP</keyword>
<comment type="pathway">
    <text evidence="1">Lipid metabolism; fatty acid biosynthesis.</text>
</comment>
<evidence type="ECO:0000256" key="14">
    <source>
        <dbReference type="SAM" id="Phobius"/>
    </source>
</evidence>
<comment type="function">
    <text evidence="12">Component of the microsomal membrane bound fatty acid elongation system, which produces the 26-carbon very long-chain fatty acids (VLCFA) from palmitate. Catalyzes the reduction of the 3-ketoacyl-CoA intermediate that is formed in each cycle of fatty acid elongation. VLCFAs serve as precursors for ceramide and sphingolipids.</text>
</comment>
<evidence type="ECO:0000256" key="6">
    <source>
        <dbReference type="ARBA" id="ARBA00022857"/>
    </source>
</evidence>
<dbReference type="InterPro" id="IPR027533">
    <property type="entry name" value="3_ketoreductase_fungal"/>
</dbReference>
<dbReference type="HAMAP" id="MF_03107">
    <property type="entry name" value="3_ketoreductase"/>
    <property type="match status" value="1"/>
</dbReference>
<keyword evidence="3 12" id="KW-0812">Transmembrane</keyword>
<comment type="subcellular location">
    <subcellularLocation>
        <location evidence="12">Endoplasmic reticulum membrane</location>
        <topology evidence="12">Single-pass membrane protein</topology>
    </subcellularLocation>
</comment>
<dbReference type="UniPathway" id="UPA00094"/>
<keyword evidence="7 12" id="KW-1133">Transmembrane helix</keyword>
<evidence type="ECO:0000256" key="3">
    <source>
        <dbReference type="ARBA" id="ARBA00022692"/>
    </source>
</evidence>
<dbReference type="Pfam" id="PF00106">
    <property type="entry name" value="adh_short"/>
    <property type="match status" value="1"/>
</dbReference>
<comment type="catalytic activity">
    <reaction evidence="12">
        <text>a very-long-chain (3R)-3-hydroxyacyl-CoA + NADP(+) = a very-long-chain 3-oxoacyl-CoA + NADPH + H(+)</text>
        <dbReference type="Rhea" id="RHEA:48680"/>
        <dbReference type="ChEBI" id="CHEBI:15378"/>
        <dbReference type="ChEBI" id="CHEBI:57783"/>
        <dbReference type="ChEBI" id="CHEBI:58349"/>
        <dbReference type="ChEBI" id="CHEBI:85440"/>
        <dbReference type="ChEBI" id="CHEBI:90725"/>
        <dbReference type="EC" id="1.1.1.330"/>
    </reaction>
</comment>
<keyword evidence="8 12" id="KW-0560">Oxidoreductase</keyword>
<dbReference type="PRINTS" id="PR00081">
    <property type="entry name" value="GDHRDH"/>
</dbReference>
<keyword evidence="16" id="KW-1185">Reference proteome</keyword>